<dbReference type="SUPFAM" id="SSF53901">
    <property type="entry name" value="Thiolase-like"/>
    <property type="match status" value="1"/>
</dbReference>
<evidence type="ECO:0000256" key="2">
    <source>
        <dbReference type="ARBA" id="ARBA00022679"/>
    </source>
</evidence>
<dbReference type="InterPro" id="IPR013751">
    <property type="entry name" value="ACP_syn_III_N"/>
</dbReference>
<evidence type="ECO:0000259" key="5">
    <source>
        <dbReference type="Pfam" id="PF08545"/>
    </source>
</evidence>
<dbReference type="RefSeq" id="WP_286257430.1">
    <property type="nucleotide sequence ID" value="NZ_AP018448.1"/>
</dbReference>
<dbReference type="Pfam" id="PF08541">
    <property type="entry name" value="ACP_syn_III_C"/>
    <property type="match status" value="1"/>
</dbReference>
<sequence length="377" mass="40735">MHDTKPLKGSTGDLRGILQRARIFAKPPKIARSTHGTATAKMGGFVVLTRVVDVVNFMPEKVVRNSESHSEDGGDLSDHTFFAGVHERRFAWPEYSSAQLGTAALSKLLERNGVDAAAVDLIICASQLNDAFSPGVGTAIQHAVGATSAAVLQVDNGCCSWISSVNTAKAFIDSGQYRTVAVVTVTNFVSRLEEFQQSPESRVLGDGASATLLTAGTEPTILSVHEQAFGENWGALKVEPSAVDGIEIPYWADGSGALTVKFDQKMLARLWTVTMEQLPRAVDIALKKAGVRNEDIARLITHQPNEKYVAEWRKRCGFDDSRAHDTLSTYGNLFQGSLPVTFADALEKNLVSPGDLIAFGTFSHGGELVASMVWRWN</sequence>
<keyword evidence="7" id="KW-1185">Reference proteome</keyword>
<organism evidence="6 7">
    <name type="scientific">Streptomyces graminofaciens</name>
    <dbReference type="NCBI Taxonomy" id="68212"/>
    <lineage>
        <taxon>Bacteria</taxon>
        <taxon>Bacillati</taxon>
        <taxon>Actinomycetota</taxon>
        <taxon>Actinomycetes</taxon>
        <taxon>Kitasatosporales</taxon>
        <taxon>Streptomycetaceae</taxon>
        <taxon>Streptomyces</taxon>
    </lineage>
</organism>
<dbReference type="Proteomes" id="UP001321542">
    <property type="component" value="Chromosome"/>
</dbReference>
<gene>
    <name evidence="6" type="ORF">SGFS_084440</name>
</gene>
<evidence type="ECO:0000256" key="3">
    <source>
        <dbReference type="ARBA" id="ARBA00023315"/>
    </source>
</evidence>
<dbReference type="InterPro" id="IPR013747">
    <property type="entry name" value="ACP_syn_III_C"/>
</dbReference>
<evidence type="ECO:0000259" key="4">
    <source>
        <dbReference type="Pfam" id="PF08541"/>
    </source>
</evidence>
<name>A0ABM7FLG1_9ACTN</name>
<dbReference type="PANTHER" id="PTHR34069:SF2">
    <property type="entry name" value="BETA-KETOACYL-[ACYL-CARRIER-PROTEIN] SYNTHASE III"/>
    <property type="match status" value="1"/>
</dbReference>
<accession>A0ABM7FLG1</accession>
<evidence type="ECO:0000313" key="7">
    <source>
        <dbReference type="Proteomes" id="UP001321542"/>
    </source>
</evidence>
<reference evidence="6 7" key="2">
    <citation type="journal article" date="2023" name="ChemBioChem">
        <title>Acyltransferase Domain Exchange between Two Independent Type I Polyketide Synthases in the Same Producer Strain of Macrolide Antibiotics.</title>
        <authorList>
            <person name="Kudo F."/>
            <person name="Kishikawa K."/>
            <person name="Tsuboi K."/>
            <person name="Kido T."/>
            <person name="Usui T."/>
            <person name="Hashimoto J."/>
            <person name="Shin-Ya K."/>
            <person name="Miyanaga A."/>
            <person name="Eguchi T."/>
        </authorList>
    </citation>
    <scope>NUCLEOTIDE SEQUENCE [LARGE SCALE GENOMIC DNA]</scope>
    <source>
        <strain evidence="6 7">A-8890</strain>
    </source>
</reference>
<evidence type="ECO:0000313" key="6">
    <source>
        <dbReference type="EMBL" id="BBC37150.1"/>
    </source>
</evidence>
<evidence type="ECO:0000256" key="1">
    <source>
        <dbReference type="ARBA" id="ARBA00022490"/>
    </source>
</evidence>
<keyword evidence="1" id="KW-0963">Cytoplasm</keyword>
<keyword evidence="2" id="KW-0808">Transferase</keyword>
<dbReference type="EMBL" id="AP018448">
    <property type="protein sequence ID" value="BBC37150.1"/>
    <property type="molecule type" value="Genomic_DNA"/>
</dbReference>
<dbReference type="Gene3D" id="3.40.47.10">
    <property type="match status" value="1"/>
</dbReference>
<dbReference type="Pfam" id="PF08545">
    <property type="entry name" value="ACP_syn_III"/>
    <property type="match status" value="1"/>
</dbReference>
<feature type="domain" description="Beta-ketoacyl-[acyl-carrier-protein] synthase III N-terminal" evidence="5">
    <location>
        <begin position="154"/>
        <end position="227"/>
    </location>
</feature>
<feature type="domain" description="Beta-ketoacyl-[acyl-carrier-protein] synthase III C-terminal" evidence="4">
    <location>
        <begin position="286"/>
        <end position="376"/>
    </location>
</feature>
<proteinExistence type="predicted"/>
<dbReference type="InterPro" id="IPR016039">
    <property type="entry name" value="Thiolase-like"/>
</dbReference>
<keyword evidence="3" id="KW-0012">Acyltransferase</keyword>
<dbReference type="PANTHER" id="PTHR34069">
    <property type="entry name" value="3-OXOACYL-[ACYL-CARRIER-PROTEIN] SYNTHASE 3"/>
    <property type="match status" value="1"/>
</dbReference>
<reference evidence="6 7" key="1">
    <citation type="journal article" date="2010" name="ChemBioChem">
        <title>Cloning and characterization of the biosynthetic gene cluster of 16-membered macrolide antibiotic FD-891: involvement of a dual functional cytochrome P450 monooxygenase catalyzing epoxidation and hydroxylation.</title>
        <authorList>
            <person name="Kudo F."/>
            <person name="Motegi A."/>
            <person name="Mizoue K."/>
            <person name="Eguchi T."/>
        </authorList>
    </citation>
    <scope>NUCLEOTIDE SEQUENCE [LARGE SCALE GENOMIC DNA]</scope>
    <source>
        <strain evidence="6 7">A-8890</strain>
    </source>
</reference>
<protein>
    <submittedName>
        <fullName evidence="6">Uncharacterized protein</fullName>
    </submittedName>
</protein>